<dbReference type="Pfam" id="PF00149">
    <property type="entry name" value="Metallophos"/>
    <property type="match status" value="1"/>
</dbReference>
<dbReference type="GeneID" id="136813691"/>
<evidence type="ECO:0000313" key="8">
    <source>
        <dbReference type="Proteomes" id="UP000594262"/>
    </source>
</evidence>
<dbReference type="Pfam" id="PF12796">
    <property type="entry name" value="Ank_2"/>
    <property type="match status" value="1"/>
</dbReference>
<dbReference type="OrthoDB" id="10252235at2759"/>
<feature type="compositionally biased region" description="Polar residues" evidence="4">
    <location>
        <begin position="20"/>
        <end position="33"/>
    </location>
</feature>
<feature type="repeat" description="ANK" evidence="3">
    <location>
        <begin position="854"/>
        <end position="886"/>
    </location>
</feature>
<accession>A0A7M5X462</accession>
<dbReference type="InterPro" id="IPR041821">
    <property type="entry name" value="CG11883_N"/>
</dbReference>
<comment type="similarity">
    <text evidence="1">Belongs to the 5'-nucleotidase family.</text>
</comment>
<dbReference type="RefSeq" id="XP_066926292.1">
    <property type="nucleotide sequence ID" value="XM_067070191.1"/>
</dbReference>
<dbReference type="EnsemblMetazoa" id="CLYHEMT017528.1">
    <property type="protein sequence ID" value="CLYHEMP017528.1"/>
    <property type="gene ID" value="CLYHEMG017528"/>
</dbReference>
<dbReference type="InterPro" id="IPR002110">
    <property type="entry name" value="Ankyrin_rpt"/>
</dbReference>
<feature type="region of interest" description="Disordered" evidence="4">
    <location>
        <begin position="1"/>
        <end position="69"/>
    </location>
</feature>
<dbReference type="Pfam" id="PF00023">
    <property type="entry name" value="Ank"/>
    <property type="match status" value="1"/>
</dbReference>
<evidence type="ECO:0000256" key="2">
    <source>
        <dbReference type="ARBA" id="ARBA00022729"/>
    </source>
</evidence>
<dbReference type="InterPro" id="IPR008334">
    <property type="entry name" value="5'-Nucleotdase_C"/>
</dbReference>
<dbReference type="GO" id="GO:0009166">
    <property type="term" value="P:nucleotide catabolic process"/>
    <property type="evidence" value="ECO:0007669"/>
    <property type="project" value="InterPro"/>
</dbReference>
<proteinExistence type="inferred from homology"/>
<keyword evidence="2" id="KW-0732">Signal</keyword>
<dbReference type="GO" id="GO:0016787">
    <property type="term" value="F:hydrolase activity"/>
    <property type="evidence" value="ECO:0007669"/>
    <property type="project" value="InterPro"/>
</dbReference>
<dbReference type="Gene3D" id="3.60.21.10">
    <property type="match status" value="1"/>
</dbReference>
<keyword evidence="3" id="KW-0040">ANK repeat</keyword>
<feature type="domain" description="Calcineurin-like phosphoesterase" evidence="5">
    <location>
        <begin position="150"/>
        <end position="355"/>
    </location>
</feature>
<keyword evidence="8" id="KW-1185">Reference proteome</keyword>
<dbReference type="SUPFAM" id="SSF48403">
    <property type="entry name" value="Ankyrin repeat"/>
    <property type="match status" value="1"/>
</dbReference>
<dbReference type="AlphaFoldDB" id="A0A7M5X462"/>
<evidence type="ECO:0000256" key="4">
    <source>
        <dbReference type="SAM" id="MobiDB-lite"/>
    </source>
</evidence>
<feature type="repeat" description="ANK" evidence="3">
    <location>
        <begin position="821"/>
        <end position="853"/>
    </location>
</feature>
<dbReference type="PRINTS" id="PR01607">
    <property type="entry name" value="APYRASEFAMLY"/>
</dbReference>
<dbReference type="Pfam" id="PF02872">
    <property type="entry name" value="5_nucleotid_C"/>
    <property type="match status" value="1"/>
</dbReference>
<dbReference type="PANTHER" id="PTHR11575:SF48">
    <property type="entry name" value="5'-NUCLEOTIDASE"/>
    <property type="match status" value="1"/>
</dbReference>
<organism evidence="7 8">
    <name type="scientific">Clytia hemisphaerica</name>
    <dbReference type="NCBI Taxonomy" id="252671"/>
    <lineage>
        <taxon>Eukaryota</taxon>
        <taxon>Metazoa</taxon>
        <taxon>Cnidaria</taxon>
        <taxon>Hydrozoa</taxon>
        <taxon>Hydroidolina</taxon>
        <taxon>Leptothecata</taxon>
        <taxon>Obeliida</taxon>
        <taxon>Clytiidae</taxon>
        <taxon>Clytia</taxon>
    </lineage>
</organism>
<dbReference type="SUPFAM" id="SSF56300">
    <property type="entry name" value="Metallo-dependent phosphatases"/>
    <property type="match status" value="1"/>
</dbReference>
<dbReference type="InterPro" id="IPR004843">
    <property type="entry name" value="Calcineurin-like_PHP"/>
</dbReference>
<dbReference type="EnsemblMetazoa" id="CLYHEMT017528.3">
    <property type="protein sequence ID" value="CLYHEMP017528.3"/>
    <property type="gene ID" value="CLYHEMG017528"/>
</dbReference>
<dbReference type="InterPro" id="IPR036770">
    <property type="entry name" value="Ankyrin_rpt-contain_sf"/>
</dbReference>
<dbReference type="CDD" id="cd07406">
    <property type="entry name" value="MPP_CG11883_N"/>
    <property type="match status" value="1"/>
</dbReference>
<dbReference type="InterPro" id="IPR029052">
    <property type="entry name" value="Metallo-depent_PP-like"/>
</dbReference>
<dbReference type="PROSITE" id="PS50088">
    <property type="entry name" value="ANK_REPEAT"/>
    <property type="match status" value="2"/>
</dbReference>
<feature type="domain" description="5'-Nucleotidase C-terminal" evidence="6">
    <location>
        <begin position="434"/>
        <end position="582"/>
    </location>
</feature>
<dbReference type="InterPro" id="IPR006179">
    <property type="entry name" value="5_nucleotidase/apyrase"/>
</dbReference>
<dbReference type="PROSITE" id="PS50297">
    <property type="entry name" value="ANK_REP_REGION"/>
    <property type="match status" value="1"/>
</dbReference>
<evidence type="ECO:0000256" key="1">
    <source>
        <dbReference type="ARBA" id="ARBA00006654"/>
    </source>
</evidence>
<evidence type="ECO:0000256" key="3">
    <source>
        <dbReference type="PROSITE-ProRule" id="PRU00023"/>
    </source>
</evidence>
<dbReference type="RefSeq" id="XP_066926291.1">
    <property type="nucleotide sequence ID" value="XM_067070190.1"/>
</dbReference>
<reference evidence="7" key="1">
    <citation type="submission" date="2021-01" db="UniProtKB">
        <authorList>
            <consortium name="EnsemblMetazoa"/>
        </authorList>
    </citation>
    <scope>IDENTIFICATION</scope>
</reference>
<dbReference type="EnsemblMetazoa" id="CLYHEMT017528.2">
    <property type="protein sequence ID" value="CLYHEMP017528.2"/>
    <property type="gene ID" value="CLYHEMG017528"/>
</dbReference>
<evidence type="ECO:0000313" key="7">
    <source>
        <dbReference type="EnsemblMetazoa" id="CLYHEMP017528.3"/>
    </source>
</evidence>
<dbReference type="SMART" id="SM00248">
    <property type="entry name" value="ANK"/>
    <property type="match status" value="3"/>
</dbReference>
<dbReference type="Gene3D" id="1.25.40.20">
    <property type="entry name" value="Ankyrin repeat-containing domain"/>
    <property type="match status" value="1"/>
</dbReference>
<dbReference type="SUPFAM" id="SSF55816">
    <property type="entry name" value="5'-nucleotidase (syn. UDP-sugar hydrolase), C-terminal domain"/>
    <property type="match status" value="1"/>
</dbReference>
<dbReference type="InterPro" id="IPR036907">
    <property type="entry name" value="5'-Nucleotdase_C_sf"/>
</dbReference>
<dbReference type="Proteomes" id="UP000594262">
    <property type="component" value="Unplaced"/>
</dbReference>
<sequence length="893" mass="99611">MGCGGSKQTKVVKFKEPTDGSPSNKAKNQTSAPSPAKDVTAQPEKFTTPPNPPKIEVKDVNNNKPELTPVIELPKNEANVEPVQESGGNVASKLIDKSNVEVKPITDSSDKKSERKPILNGTLETRNTVINSKISRVYSPTKLDKPSDVLRIIHFNDVYNIEPREQEPVGGAARFVTKVRSFENEPMVLFSGDLLNPSLMSNVTKGKQMVPVINAIGVHTAVYGNHDFDFGVDELIDFKNNTKFPWLMSNVQDKLTQTLLADGVEKVVAEWHGHKIGIIGLVEKEWLVTLSALDADDIEYTDFIDSGRALATSLREEEGCEYIIALTHMRVPNDTRLLEADIGIDLILGGHDHHYEVKEHGNKVLVKSGTDFRELSEITIDFANGNKVKTKRHEINADIEENEEIKKECEKYMVILGQKMEEELGLMHVDLDGRFSTVRTKESNLGNFITDIMRAATQTDIAFLNSGSLRSDCIRPTGPFKMKDLVSVLPMVDMLVVIKMTGQQVIEALENSVSQYPKFEGRFLQVSGIRFAFDPDQPEGERVVKDTVMVHDNIPINLEYEYKVVTKEYLARGKDGFDVLKDCPVLVDAENGPVLLSIVENHFESIRIYKGKRKSVSGHRQSITVKHDEQQTFMEKQRSRLSPQVEGRIRLKGDPEVLSPTFVRRKSKLRAITPALNQGVSTGTLGAISEDEGGVQSGESIVIQSVEGGENAEPGVVAVDSKEEMAEEVDDEDDSDIESVMTHDDNLEQINDDDRMRMWEAVGIDDADKLSEIVHGRTLDFKFWIMEKTILHYAAQHNSVKCLEYLLKESNLKVDVRDQILKSSALYYASEHGSREGALLLLDNGAKVNSRNALWETPLHVACENGKGSLIIVLLSRGADRTIKNKEGQKPRY</sequence>
<evidence type="ECO:0000259" key="6">
    <source>
        <dbReference type="Pfam" id="PF02872"/>
    </source>
</evidence>
<evidence type="ECO:0000259" key="5">
    <source>
        <dbReference type="Pfam" id="PF00149"/>
    </source>
</evidence>
<dbReference type="PANTHER" id="PTHR11575">
    <property type="entry name" value="5'-NUCLEOTIDASE-RELATED"/>
    <property type="match status" value="1"/>
</dbReference>
<name>A0A7M5X462_9CNID</name>
<protein>
    <submittedName>
        <fullName evidence="7">Uncharacterized protein</fullName>
    </submittedName>
</protein>
<dbReference type="RefSeq" id="XP_066926290.1">
    <property type="nucleotide sequence ID" value="XM_067070189.1"/>
</dbReference>
<dbReference type="Gene3D" id="3.90.780.10">
    <property type="entry name" value="5'-Nucleotidase, C-terminal domain"/>
    <property type="match status" value="1"/>
</dbReference>